<dbReference type="InterPro" id="IPR029063">
    <property type="entry name" value="SAM-dependent_MTases_sf"/>
</dbReference>
<dbReference type="RefSeq" id="WP_146392578.1">
    <property type="nucleotide sequence ID" value="NZ_SJPK01000009.1"/>
</dbReference>
<proteinExistence type="predicted"/>
<accession>A0A5C5XPL9</accession>
<dbReference type="Gene3D" id="3.40.50.150">
    <property type="entry name" value="Vaccinia Virus protein VP39"/>
    <property type="match status" value="1"/>
</dbReference>
<dbReference type="OrthoDB" id="9782855at2"/>
<dbReference type="Proteomes" id="UP000318053">
    <property type="component" value="Unassembled WGS sequence"/>
</dbReference>
<dbReference type="AlphaFoldDB" id="A0A5C5XPL9"/>
<name>A0A5C5XPL9_9BACT</name>
<dbReference type="CDD" id="cd02440">
    <property type="entry name" value="AdoMet_MTases"/>
    <property type="match status" value="1"/>
</dbReference>
<reference evidence="2 3" key="1">
    <citation type="submission" date="2019-02" db="EMBL/GenBank/DDBJ databases">
        <title>Deep-cultivation of Planctomycetes and their phenomic and genomic characterization uncovers novel biology.</title>
        <authorList>
            <person name="Wiegand S."/>
            <person name="Jogler M."/>
            <person name="Boedeker C."/>
            <person name="Pinto D."/>
            <person name="Vollmers J."/>
            <person name="Rivas-Marin E."/>
            <person name="Kohn T."/>
            <person name="Peeters S.H."/>
            <person name="Heuer A."/>
            <person name="Rast P."/>
            <person name="Oberbeckmann S."/>
            <person name="Bunk B."/>
            <person name="Jeske O."/>
            <person name="Meyerdierks A."/>
            <person name="Storesund J.E."/>
            <person name="Kallscheuer N."/>
            <person name="Luecker S."/>
            <person name="Lage O.M."/>
            <person name="Pohl T."/>
            <person name="Merkel B.J."/>
            <person name="Hornburger P."/>
            <person name="Mueller R.-W."/>
            <person name="Bruemmer F."/>
            <person name="Labrenz M."/>
            <person name="Spormann A.M."/>
            <person name="Op Den Camp H."/>
            <person name="Overmann J."/>
            <person name="Amann R."/>
            <person name="Jetten M.S.M."/>
            <person name="Mascher T."/>
            <person name="Medema M.H."/>
            <person name="Devos D.P."/>
            <person name="Kaster A.-K."/>
            <person name="Ovreas L."/>
            <person name="Rohde M."/>
            <person name="Galperin M.Y."/>
            <person name="Jogler C."/>
        </authorList>
    </citation>
    <scope>NUCLEOTIDE SEQUENCE [LARGE SCALE GENOMIC DNA]</scope>
    <source>
        <strain evidence="2 3">CA85</strain>
    </source>
</reference>
<keyword evidence="2" id="KW-0808">Transferase</keyword>
<dbReference type="EMBL" id="SJPK01000009">
    <property type="protein sequence ID" value="TWT64890.1"/>
    <property type="molecule type" value="Genomic_DNA"/>
</dbReference>
<dbReference type="SUPFAM" id="SSF53335">
    <property type="entry name" value="S-adenosyl-L-methionine-dependent methyltransferases"/>
    <property type="match status" value="1"/>
</dbReference>
<dbReference type="GO" id="GO:0008825">
    <property type="term" value="F:cyclopropane-fatty-acyl-phospholipid synthase activity"/>
    <property type="evidence" value="ECO:0007669"/>
    <property type="project" value="UniProtKB-EC"/>
</dbReference>
<dbReference type="PANTHER" id="PTHR43832">
    <property type="match status" value="1"/>
</dbReference>
<sequence length="354" mass="40934">MNPPWNLASVVPNYLFARLAGTAEQGRVPDWLVRRGIRRLLRNRLDDLDAVHADDAAQRLRTEVAAQPIAVSTHEANDQHYEVPASFYEHVLGPQLKYSCCYWDTRTTELAEAETNALEITASHAELADGMDILELGCGWGSLSLWMAERFPSSRITSLSNSHSQRRFIEAHARERGLTNLSVVTADVNAFRSLETFDRIVSVEMFEHMRNHERLMSHIHAWLRPKGKLFVHLFCHRTTPYLFDTDGERNWMGRHFFTGGMMPSDGWLPQSSGALGLADQWQWNGEHYAKTCRHWLANLDANMQSLQPIMAKTYGRPNANRWLHRWRIFFMACEELFATENGTQWYVNHYLFEK</sequence>
<gene>
    <name evidence="2" type="primary">cfa_2</name>
    <name evidence="2" type="ORF">CA85_36750</name>
</gene>
<dbReference type="PANTHER" id="PTHR43832:SF1">
    <property type="entry name" value="S-ADENOSYL-L-METHIONINE-DEPENDENT METHYLTRANSFERASES SUPERFAMILY PROTEIN"/>
    <property type="match status" value="1"/>
</dbReference>
<evidence type="ECO:0000313" key="3">
    <source>
        <dbReference type="Proteomes" id="UP000318053"/>
    </source>
</evidence>
<dbReference type="GO" id="GO:0008610">
    <property type="term" value="P:lipid biosynthetic process"/>
    <property type="evidence" value="ECO:0007669"/>
    <property type="project" value="InterPro"/>
</dbReference>
<protein>
    <submittedName>
        <fullName evidence="2">Cyclopropane-fatty-acyl-phospholipid synthase</fullName>
        <ecNumber evidence="2">2.1.1.79</ecNumber>
    </submittedName>
</protein>
<dbReference type="PIRSF" id="PIRSF003085">
    <property type="entry name" value="CMAS"/>
    <property type="match status" value="1"/>
</dbReference>
<comment type="caution">
    <text evidence="2">The sequence shown here is derived from an EMBL/GenBank/DDBJ whole genome shotgun (WGS) entry which is preliminary data.</text>
</comment>
<evidence type="ECO:0000256" key="1">
    <source>
        <dbReference type="PIRSR" id="PIRSR003085-1"/>
    </source>
</evidence>
<dbReference type="InterPro" id="IPR003333">
    <property type="entry name" value="CMAS"/>
</dbReference>
<dbReference type="FunFam" id="3.40.50.150:FF:000554">
    <property type="entry name" value="Cation-transporting ATPase"/>
    <property type="match status" value="1"/>
</dbReference>
<organism evidence="2 3">
    <name type="scientific">Allorhodopirellula solitaria</name>
    <dbReference type="NCBI Taxonomy" id="2527987"/>
    <lineage>
        <taxon>Bacteria</taxon>
        <taxon>Pseudomonadati</taxon>
        <taxon>Planctomycetota</taxon>
        <taxon>Planctomycetia</taxon>
        <taxon>Pirellulales</taxon>
        <taxon>Pirellulaceae</taxon>
        <taxon>Allorhodopirellula</taxon>
    </lineage>
</organism>
<keyword evidence="3" id="KW-1185">Reference proteome</keyword>
<dbReference type="Pfam" id="PF02353">
    <property type="entry name" value="CMAS"/>
    <property type="match status" value="1"/>
</dbReference>
<keyword evidence="2" id="KW-0489">Methyltransferase</keyword>
<dbReference type="GO" id="GO:0032259">
    <property type="term" value="P:methylation"/>
    <property type="evidence" value="ECO:0007669"/>
    <property type="project" value="UniProtKB-KW"/>
</dbReference>
<dbReference type="EC" id="2.1.1.79" evidence="2"/>
<evidence type="ECO:0000313" key="2">
    <source>
        <dbReference type="EMBL" id="TWT64890.1"/>
    </source>
</evidence>
<feature type="active site" evidence="1">
    <location>
        <position position="333"/>
    </location>
</feature>